<keyword evidence="2" id="KW-1185">Reference proteome</keyword>
<dbReference type="AlphaFoldDB" id="A0A2U3QJV5"/>
<reference evidence="2" key="1">
    <citation type="submission" date="2018-03" db="EMBL/GenBank/DDBJ databases">
        <authorList>
            <person name="Zecchin S."/>
        </authorList>
    </citation>
    <scope>NUCLEOTIDE SEQUENCE [LARGE SCALE GENOMIC DNA]</scope>
</reference>
<protein>
    <submittedName>
        <fullName evidence="1">Uncharacterized protein</fullName>
    </submittedName>
</protein>
<gene>
    <name evidence="1" type="ORF">NBG4_620002</name>
</gene>
<organism evidence="1 2">
    <name type="scientific">Candidatus Sulfobium mesophilum</name>
    <dbReference type="NCBI Taxonomy" id="2016548"/>
    <lineage>
        <taxon>Bacteria</taxon>
        <taxon>Pseudomonadati</taxon>
        <taxon>Nitrospirota</taxon>
        <taxon>Nitrospiria</taxon>
        <taxon>Nitrospirales</taxon>
        <taxon>Nitrospiraceae</taxon>
        <taxon>Candidatus Sulfobium</taxon>
    </lineage>
</organism>
<dbReference type="EMBL" id="OUUY01000111">
    <property type="protein sequence ID" value="SPQ01610.1"/>
    <property type="molecule type" value="Genomic_DNA"/>
</dbReference>
<dbReference type="Proteomes" id="UP000245125">
    <property type="component" value="Unassembled WGS sequence"/>
</dbReference>
<name>A0A2U3QJV5_9BACT</name>
<evidence type="ECO:0000313" key="2">
    <source>
        <dbReference type="Proteomes" id="UP000245125"/>
    </source>
</evidence>
<proteinExistence type="predicted"/>
<accession>A0A2U3QJV5</accession>
<sequence length="86" mass="9734">MPDERKDIPSASACVESTKPKITIHLRRKLKGEVVADILNEKAEVVAYKRFGMMAEGEYDNAMQQVKKEFPGAAVWLLIDVDIDRE</sequence>
<evidence type="ECO:0000313" key="1">
    <source>
        <dbReference type="EMBL" id="SPQ01610.1"/>
    </source>
</evidence>